<keyword evidence="2" id="KW-1185">Reference proteome</keyword>
<protein>
    <submittedName>
        <fullName evidence="1">Uncharacterized protein</fullName>
    </submittedName>
</protein>
<dbReference type="EMBL" id="JAWCUI010000001">
    <property type="protein sequence ID" value="KAL1903592.1"/>
    <property type="molecule type" value="Genomic_DNA"/>
</dbReference>
<gene>
    <name evidence="1" type="ORF">Sste5346_000221</name>
</gene>
<evidence type="ECO:0000313" key="2">
    <source>
        <dbReference type="Proteomes" id="UP001583186"/>
    </source>
</evidence>
<sequence length="94" mass="9834">MTALGRVCAILGNQIVVQAAVGTGTIFPGGSSAVWSQIGVNVSFSEDPIVYRSLNASQFSNTTYNSKGEVSWGSLQGINEGFPSTFRSLADSDL</sequence>
<dbReference type="Proteomes" id="UP001583186">
    <property type="component" value="Unassembled WGS sequence"/>
</dbReference>
<proteinExistence type="predicted"/>
<evidence type="ECO:0000313" key="1">
    <source>
        <dbReference type="EMBL" id="KAL1903592.1"/>
    </source>
</evidence>
<accession>A0ABR3ZTR4</accession>
<name>A0ABR3ZTR4_9PEZI</name>
<reference evidence="1 2" key="1">
    <citation type="journal article" date="2024" name="IMA Fungus">
        <title>IMA Genome - F19 : A genome assembly and annotation guide to empower mycologists, including annotated draft genome sequences of Ceratocystis pirilliformis, Diaporthe australafricana, Fusarium ophioides, Paecilomyces lecythidis, and Sporothrix stenoceras.</title>
        <authorList>
            <person name="Aylward J."/>
            <person name="Wilson A.M."/>
            <person name="Visagie C.M."/>
            <person name="Spraker J."/>
            <person name="Barnes I."/>
            <person name="Buitendag C."/>
            <person name="Ceriani C."/>
            <person name="Del Mar Angel L."/>
            <person name="du Plessis D."/>
            <person name="Fuchs T."/>
            <person name="Gasser K."/>
            <person name="Kramer D."/>
            <person name="Li W."/>
            <person name="Munsamy K."/>
            <person name="Piso A."/>
            <person name="Price J.L."/>
            <person name="Sonnekus B."/>
            <person name="Thomas C."/>
            <person name="van der Nest A."/>
            <person name="van Dijk A."/>
            <person name="van Heerden A."/>
            <person name="van Vuuren N."/>
            <person name="Yilmaz N."/>
            <person name="Duong T.A."/>
            <person name="van der Merwe N.A."/>
            <person name="Wingfield M.J."/>
            <person name="Wingfield B.D."/>
        </authorList>
    </citation>
    <scope>NUCLEOTIDE SEQUENCE [LARGE SCALE GENOMIC DNA]</scope>
    <source>
        <strain evidence="1 2">CMW 5346</strain>
    </source>
</reference>
<comment type="caution">
    <text evidence="1">The sequence shown here is derived from an EMBL/GenBank/DDBJ whole genome shotgun (WGS) entry which is preliminary data.</text>
</comment>
<organism evidence="1 2">
    <name type="scientific">Sporothrix stenoceras</name>
    <dbReference type="NCBI Taxonomy" id="5173"/>
    <lineage>
        <taxon>Eukaryota</taxon>
        <taxon>Fungi</taxon>
        <taxon>Dikarya</taxon>
        <taxon>Ascomycota</taxon>
        <taxon>Pezizomycotina</taxon>
        <taxon>Sordariomycetes</taxon>
        <taxon>Sordariomycetidae</taxon>
        <taxon>Ophiostomatales</taxon>
        <taxon>Ophiostomataceae</taxon>
        <taxon>Sporothrix</taxon>
    </lineage>
</organism>